<organism evidence="2">
    <name type="scientific">Arundo donax</name>
    <name type="common">Giant reed</name>
    <name type="synonym">Donax arundinaceus</name>
    <dbReference type="NCBI Taxonomy" id="35708"/>
    <lineage>
        <taxon>Eukaryota</taxon>
        <taxon>Viridiplantae</taxon>
        <taxon>Streptophyta</taxon>
        <taxon>Embryophyta</taxon>
        <taxon>Tracheophyta</taxon>
        <taxon>Spermatophyta</taxon>
        <taxon>Magnoliopsida</taxon>
        <taxon>Liliopsida</taxon>
        <taxon>Poales</taxon>
        <taxon>Poaceae</taxon>
        <taxon>PACMAD clade</taxon>
        <taxon>Arundinoideae</taxon>
        <taxon>Arundineae</taxon>
        <taxon>Arundo</taxon>
    </lineage>
</organism>
<reference evidence="2" key="1">
    <citation type="submission" date="2014-09" db="EMBL/GenBank/DDBJ databases">
        <authorList>
            <person name="Magalhaes I.L.F."/>
            <person name="Oliveira U."/>
            <person name="Santos F.R."/>
            <person name="Vidigal T.H.D.A."/>
            <person name="Brescovit A.D."/>
            <person name="Santos A.J."/>
        </authorList>
    </citation>
    <scope>NUCLEOTIDE SEQUENCE</scope>
    <source>
        <tissue evidence="2">Shoot tissue taken approximately 20 cm above the soil surface</tissue>
    </source>
</reference>
<protein>
    <submittedName>
        <fullName evidence="2">Uncharacterized protein</fullName>
    </submittedName>
</protein>
<proteinExistence type="predicted"/>
<sequence>MFNINHAFDHFLLSFILKSFAFMKQSNHHFHDICKDLIVLDSYITILNYLYLVFYYL</sequence>
<dbReference type="AlphaFoldDB" id="A0A0A9AN32"/>
<keyword evidence="1" id="KW-0472">Membrane</keyword>
<keyword evidence="1" id="KW-1133">Transmembrane helix</keyword>
<accession>A0A0A9AN32</accession>
<evidence type="ECO:0000313" key="2">
    <source>
        <dbReference type="EMBL" id="JAD52541.1"/>
    </source>
</evidence>
<name>A0A0A9AN32_ARUDO</name>
<evidence type="ECO:0000256" key="1">
    <source>
        <dbReference type="SAM" id="Phobius"/>
    </source>
</evidence>
<reference evidence="2" key="2">
    <citation type="journal article" date="2015" name="Data Brief">
        <title>Shoot transcriptome of the giant reed, Arundo donax.</title>
        <authorList>
            <person name="Barrero R.A."/>
            <person name="Guerrero F.D."/>
            <person name="Moolhuijzen P."/>
            <person name="Goolsby J.A."/>
            <person name="Tidwell J."/>
            <person name="Bellgard S.E."/>
            <person name="Bellgard M.I."/>
        </authorList>
    </citation>
    <scope>NUCLEOTIDE SEQUENCE</scope>
    <source>
        <tissue evidence="2">Shoot tissue taken approximately 20 cm above the soil surface</tissue>
    </source>
</reference>
<keyword evidence="1" id="KW-0812">Transmembrane</keyword>
<feature type="transmembrane region" description="Helical" evidence="1">
    <location>
        <begin position="37"/>
        <end position="56"/>
    </location>
</feature>
<dbReference type="EMBL" id="GBRH01245354">
    <property type="protein sequence ID" value="JAD52541.1"/>
    <property type="molecule type" value="Transcribed_RNA"/>
</dbReference>